<dbReference type="GO" id="GO:1902531">
    <property type="term" value="P:regulation of intracellular signal transduction"/>
    <property type="evidence" value="ECO:0000318"/>
    <property type="project" value="GO_Central"/>
</dbReference>
<dbReference type="eggNOG" id="KOG1826">
    <property type="taxonomic scope" value="Eukaryota"/>
</dbReference>
<keyword evidence="4" id="KW-1185">Reference proteome</keyword>
<keyword evidence="1" id="KW-0343">GTPase activation</keyword>
<dbReference type="InParanoid" id="A2FFI6"/>
<dbReference type="Proteomes" id="UP000001542">
    <property type="component" value="Unassembled WGS sequence"/>
</dbReference>
<dbReference type="GO" id="GO:0005096">
    <property type="term" value="F:GTPase activator activity"/>
    <property type="evidence" value="ECO:0000318"/>
    <property type="project" value="GO_Central"/>
</dbReference>
<dbReference type="InterPro" id="IPR036865">
    <property type="entry name" value="CRAL-TRIO_dom_sf"/>
</dbReference>
<reference evidence="3" key="1">
    <citation type="submission" date="2006-10" db="EMBL/GenBank/DDBJ databases">
        <authorList>
            <person name="Amadeo P."/>
            <person name="Zhao Q."/>
            <person name="Wortman J."/>
            <person name="Fraser-Liggett C."/>
            <person name="Carlton J."/>
        </authorList>
    </citation>
    <scope>NUCLEOTIDE SEQUENCE</scope>
    <source>
        <strain evidence="3">G3</strain>
    </source>
</reference>
<gene>
    <name evidence="3" type="ORF">TVAG_148180</name>
</gene>
<dbReference type="CDD" id="cd04519">
    <property type="entry name" value="RasGAP"/>
    <property type="match status" value="1"/>
</dbReference>
<dbReference type="PANTHER" id="PTHR10194:SF60">
    <property type="entry name" value="RAS GTPASE-ACTIVATING PROTEIN RASKOL"/>
    <property type="match status" value="1"/>
</dbReference>
<dbReference type="STRING" id="5722.A2FFI6"/>
<dbReference type="InterPro" id="IPR008936">
    <property type="entry name" value="Rho_GTPase_activation_prot"/>
</dbReference>
<reference evidence="3" key="2">
    <citation type="journal article" date="2007" name="Science">
        <title>Draft genome sequence of the sexually transmitted pathogen Trichomonas vaginalis.</title>
        <authorList>
            <person name="Carlton J.M."/>
            <person name="Hirt R.P."/>
            <person name="Silva J.C."/>
            <person name="Delcher A.L."/>
            <person name="Schatz M."/>
            <person name="Zhao Q."/>
            <person name="Wortman J.R."/>
            <person name="Bidwell S.L."/>
            <person name="Alsmark U.C.M."/>
            <person name="Besteiro S."/>
            <person name="Sicheritz-Ponten T."/>
            <person name="Noel C.J."/>
            <person name="Dacks J.B."/>
            <person name="Foster P.G."/>
            <person name="Simillion C."/>
            <person name="Van de Peer Y."/>
            <person name="Miranda-Saavedra D."/>
            <person name="Barton G.J."/>
            <person name="Westrop G.D."/>
            <person name="Mueller S."/>
            <person name="Dessi D."/>
            <person name="Fiori P.L."/>
            <person name="Ren Q."/>
            <person name="Paulsen I."/>
            <person name="Zhang H."/>
            <person name="Bastida-Corcuera F.D."/>
            <person name="Simoes-Barbosa A."/>
            <person name="Brown M.T."/>
            <person name="Hayes R.D."/>
            <person name="Mukherjee M."/>
            <person name="Okumura C.Y."/>
            <person name="Schneider R."/>
            <person name="Smith A.J."/>
            <person name="Vanacova S."/>
            <person name="Villalvazo M."/>
            <person name="Haas B.J."/>
            <person name="Pertea M."/>
            <person name="Feldblyum T.V."/>
            <person name="Utterback T.R."/>
            <person name="Shu C.L."/>
            <person name="Osoegawa K."/>
            <person name="de Jong P.J."/>
            <person name="Hrdy I."/>
            <person name="Horvathova L."/>
            <person name="Zubacova Z."/>
            <person name="Dolezal P."/>
            <person name="Malik S.B."/>
            <person name="Logsdon J.M. Jr."/>
            <person name="Henze K."/>
            <person name="Gupta A."/>
            <person name="Wang C.C."/>
            <person name="Dunne R.L."/>
            <person name="Upcroft J.A."/>
            <person name="Upcroft P."/>
            <person name="White O."/>
            <person name="Salzberg S.L."/>
            <person name="Tang P."/>
            <person name="Chiu C.-H."/>
            <person name="Lee Y.-S."/>
            <person name="Embley T.M."/>
            <person name="Coombs G.H."/>
            <person name="Mottram J.C."/>
            <person name="Tachezy J."/>
            <person name="Fraser-Liggett C.M."/>
            <person name="Johnson P.J."/>
        </authorList>
    </citation>
    <scope>NUCLEOTIDE SEQUENCE [LARGE SCALE GENOMIC DNA]</scope>
    <source>
        <strain evidence="3">G3</strain>
    </source>
</reference>
<protein>
    <submittedName>
        <fullName evidence="3">GTPase-activator protein, putative</fullName>
    </submittedName>
</protein>
<dbReference type="Gene3D" id="1.10.506.10">
    <property type="entry name" value="GTPase Activation - p120gap, domain 1"/>
    <property type="match status" value="1"/>
</dbReference>
<dbReference type="VEuPathDB" id="TrichDB:TVAG_148180"/>
<accession>A2FFI6</accession>
<dbReference type="KEGG" id="tva:4754088"/>
<evidence type="ECO:0000313" key="4">
    <source>
        <dbReference type="Proteomes" id="UP000001542"/>
    </source>
</evidence>
<feature type="domain" description="Ras-GAP" evidence="2">
    <location>
        <begin position="997"/>
        <end position="1191"/>
    </location>
</feature>
<dbReference type="Gene3D" id="3.40.525.10">
    <property type="entry name" value="CRAL-TRIO lipid binding domain"/>
    <property type="match status" value="1"/>
</dbReference>
<dbReference type="EMBL" id="DS113764">
    <property type="protein sequence ID" value="EAX96316.1"/>
    <property type="molecule type" value="Genomic_DNA"/>
</dbReference>
<dbReference type="VEuPathDB" id="TrichDB:TVAGG3_0799460"/>
<evidence type="ECO:0000313" key="3">
    <source>
        <dbReference type="EMBL" id="EAX96316.1"/>
    </source>
</evidence>
<dbReference type="InterPro" id="IPR039360">
    <property type="entry name" value="Ras_GTPase"/>
</dbReference>
<dbReference type="OrthoDB" id="1562946at2759"/>
<dbReference type="SMART" id="SM00323">
    <property type="entry name" value="RasGAP"/>
    <property type="match status" value="1"/>
</dbReference>
<organism evidence="3 4">
    <name type="scientific">Trichomonas vaginalis (strain ATCC PRA-98 / G3)</name>
    <dbReference type="NCBI Taxonomy" id="412133"/>
    <lineage>
        <taxon>Eukaryota</taxon>
        <taxon>Metamonada</taxon>
        <taxon>Parabasalia</taxon>
        <taxon>Trichomonadida</taxon>
        <taxon>Trichomonadidae</taxon>
        <taxon>Trichomonas</taxon>
    </lineage>
</organism>
<proteinExistence type="predicted"/>
<dbReference type="PROSITE" id="PS50018">
    <property type="entry name" value="RAS_GTPASE_ACTIV_2"/>
    <property type="match status" value="1"/>
</dbReference>
<sequence>MQGFGKIILHYFELLESSITHICDKELALNRSIQLDPEKILKNNFNEGCIVILNLLPNDFDGIMALVTDKIVKTAGINEKTIQKADETKFSTYCALARMCLHHIISIKGNAILKGQTLRIYTTLAIRIFSGINIQYSDYFREAFELLFAFIADNNEQIFDIILQIFLSEFKKPADPIAFQNALNPFIRLSYSTNSFGQVLTLIAPNVKDVPENCRPCIAQAFIDMMLFTLKCHPYEMYDLFNQGKDLKPAAIIISKLAEWDQRRFSISFIAKVSLFPLFPNAINNHVFYDDFEPMVTEIQKADAINSNIEAMLRSLNSNFYLIAQTKNIEIFGKHTTPLFNAVLDFIEHTIRKLLESKNPICYSLLVNYGLALYFHDQILFTKKFLPILRLSVFPSNGYYFCKFISHLCRHTDLNHFSSELIQETINAMELMTSEKYFSPCIKHIFSGFEQCPKLLELFFHEKSSFIGSIIIKCYNHNIYNICAALLKYFDFERKDTPVLDVNLLQSLITITFSFSSLVILSYLDKFTTFYDYIPEVVLQIARFILFKLSDVNVLDHEELTSSQEFKIVLNNLEVTALTLMPSNQSRVCKVAVSIIGEILNINRQASIYQTSSSPIEAYQALVTNCKNRSSVQAQHKYFMKSLMLIQKPSSVIQQAFNTLLSYFNSLINFMSPDKCIMEMPVNRINKSESTVQEEFPNVLSLLLSLMSPSKDTLISFIHNFLKSDDFIGQVVTDCLSTALLPCFYTSIAQLMSSTLDLMKTSSGAFESNTQNNIYVNHAVKVMRNILKQPYYDDTPIDTKIVTNFVIDSTAYCNTLSIIDFHVLCGHLIVAFLSRRTKEVEVGAKSSLANTIGMWISKPDFCFENKNATAILVDSLAMLLDGVNFDPQNELIRFKFFINIALLVLKQQPKLKDNCQKMLTCLFKNNLKMSIIHSMDSFFSPTISTRVVFLSAIAAALAPAQNQNEIKEEKSESFIDVLFETKFQLVESIIDLIPFSKSEEVGKTLLEASVSKNIHYEFVDYMITLELKGIQDATKNSIFRGNGIPSRLVSYFPKLFGQQWLESSFKPMILNIIKEIDRGVKCQINPSKITDGNLNLNRDNFRSILLSTISTILSALRSLPIPVVRAAQIIYHRINEVYDGLGIQIVYGFIFLRFIFPAFSVMSVLGLPGNLSEEARSCLMTISAILMATITKGSLEDKGENYAFLEDIASKSQIDFQNSILGLINLDVSDQGYESFDVDEEKVTQILILNFLEILRPLEEKMTMMTENDGVRKSAEKLLSHVRKSKLVQNSPLNYISLQPAISSNAFNKFMNSSFKNEPMQLLEQWFYRDPSPDNSVNLFILDNAKLPKVNDVSVLAYFIFKTISSLKNQNFWILADLSKFDKSMIPRFSSILKYLEMAPQQMSDNLQSVFIVCACNKFGNWMTDHKEKIPFSKIIFPKSIEEIESKIHFKPSLSTIAKESLSHYESAHAAKYESVTVVVLIHQDTIQIMKPIQGFPNEPFTMTILRYDTISHPTRTSDGFSFGCNRQQYSFMIPEGSNLYSLFQTALQRATQKHSVYISVEEESLQWLLVIISFANLVDSCNDASLNYSAFQVINSTYLSYPFLRSLSPINCPISLMPPSCKALVHQLAEDLAKLNVIETANFIYEYLKTVPQIPENVIPDTIIYLSPWVENLRIDGEDVICFSKLIEFYIKNEKSQVMFNNLIWSKFDDERSITFIFEVLNALQNPQTISIINFISKLNIKFSSEYWVIRFPENIFSHDAIHSLLMGDEFYATAVPALIYKIIWERPKTNPTKRLEMSRMLNNILAMLTLHSNFDVQMYITKLVELYIQQDDDHFEKWAENLCAFGNILGATLGALGMFTIRVELYKLFETQLLKNNDERSNYICAIFCCSFYIGCADQLVLLILQYIHFGSEENNSLLCYCFSMLEMSERICAYMILISIVILFTTKSNAALKLLNVSAFENSINSMMSIPVLASVENMTGLPLLQRPIFAFSIIASAFDDNDILTDMILRLSVYDPVMGVLSVMYHPENIIHVENFEWSDDWASIAAISITLLMKHPEVEETFMLIKKFFQRNKDAFNCFNWYVELEKRGLLKYLDDEFKMDEIQKLSPVNQHLYELHPVLQRVFNETKRTYISQEKAQAIINSLIATI</sequence>
<dbReference type="Pfam" id="PF13716">
    <property type="entry name" value="CRAL_TRIO_2"/>
    <property type="match status" value="1"/>
</dbReference>
<dbReference type="SUPFAM" id="SSF48350">
    <property type="entry name" value="GTPase activation domain, GAP"/>
    <property type="match status" value="1"/>
</dbReference>
<evidence type="ECO:0000256" key="1">
    <source>
        <dbReference type="ARBA" id="ARBA00022468"/>
    </source>
</evidence>
<dbReference type="InterPro" id="IPR001251">
    <property type="entry name" value="CRAL-TRIO_dom"/>
</dbReference>
<evidence type="ECO:0000259" key="2">
    <source>
        <dbReference type="PROSITE" id="PS50018"/>
    </source>
</evidence>
<dbReference type="RefSeq" id="XP_001309246.1">
    <property type="nucleotide sequence ID" value="XM_001309245.1"/>
</dbReference>
<name>A2FFI6_TRIV3</name>
<dbReference type="PANTHER" id="PTHR10194">
    <property type="entry name" value="RAS GTPASE-ACTIVATING PROTEINS"/>
    <property type="match status" value="1"/>
</dbReference>
<dbReference type="InterPro" id="IPR001936">
    <property type="entry name" value="RasGAP_dom"/>
</dbReference>